<dbReference type="AlphaFoldDB" id="A0A9P6GJP3"/>
<reference evidence="2" key="1">
    <citation type="journal article" date="2020" name="Mol. Plant Microbe Interact.">
        <title>Genome Sequence of the Biocontrol Agent Coniothyrium minitans strain Conio (IMI 134523).</title>
        <authorList>
            <person name="Patel D."/>
            <person name="Shittu T.A."/>
            <person name="Baroncelli R."/>
            <person name="Muthumeenakshi S."/>
            <person name="Osborne T.H."/>
            <person name="Janganan T.K."/>
            <person name="Sreenivasaprasad S."/>
        </authorList>
    </citation>
    <scope>NUCLEOTIDE SEQUENCE</scope>
    <source>
        <strain evidence="2">Conio</strain>
    </source>
</reference>
<proteinExistence type="predicted"/>
<feature type="compositionally biased region" description="Polar residues" evidence="1">
    <location>
        <begin position="189"/>
        <end position="199"/>
    </location>
</feature>
<keyword evidence="3" id="KW-1185">Reference proteome</keyword>
<feature type="compositionally biased region" description="Basic and acidic residues" evidence="1">
    <location>
        <begin position="217"/>
        <end position="233"/>
    </location>
</feature>
<evidence type="ECO:0000313" key="2">
    <source>
        <dbReference type="EMBL" id="KAF9736982.1"/>
    </source>
</evidence>
<dbReference type="EMBL" id="WJXW01000004">
    <property type="protein sequence ID" value="KAF9736982.1"/>
    <property type="molecule type" value="Genomic_DNA"/>
</dbReference>
<accession>A0A9P6GJP3</accession>
<sequence>MAPRKRKSNVASDTHCVYSECAVQNRGASMWQCFRCSMRSAHRKTIVKHMKEKCWETCEQCTGAELEKCDAAKQEGDCDNCRRSGVACTKLPKGKVTDGDPIEIIPAASSQDEGSESTPPDASYTPDVSQVASRRDPQQLLAAEVSAVSDNNEESYTEIQEDEIIGSKLDETIHKDEKETEGSQDESGQDISVQNTFPNHTDKEQPDITTESPKLIESSREAHSHDTNTHSEQHQTPQIRLTPPDPSQAPSSAMTSIIAQPQIQNPTQDDTTPRGVSNSLSPVDRDFLSGSGTEQNNRSEYVQSQPSTDKGRPACDPDPPTSPAAPIGVITASPPTQVPSLISHSPEHPAQQQPTPSLQQQQQFQATVTPTPVSVSPPWWTSIPEISSALAAQRRRPAPSGLSNDFTAFYASVLEETDHLKKRNNL</sequence>
<name>A0A9P6GJP3_9PLEO</name>
<feature type="compositionally biased region" description="Acidic residues" evidence="1">
    <location>
        <begin position="151"/>
        <end position="164"/>
    </location>
</feature>
<dbReference type="Proteomes" id="UP000756921">
    <property type="component" value="Unassembled WGS sequence"/>
</dbReference>
<feature type="region of interest" description="Disordered" evidence="1">
    <location>
        <begin position="106"/>
        <end position="370"/>
    </location>
</feature>
<dbReference type="OrthoDB" id="3799995at2759"/>
<feature type="compositionally biased region" description="Polar residues" evidence="1">
    <location>
        <begin position="248"/>
        <end position="281"/>
    </location>
</feature>
<protein>
    <submittedName>
        <fullName evidence="2">Uncharacterized protein</fullName>
    </submittedName>
</protein>
<feature type="compositionally biased region" description="Polar residues" evidence="1">
    <location>
        <begin position="108"/>
        <end position="132"/>
    </location>
</feature>
<evidence type="ECO:0000313" key="3">
    <source>
        <dbReference type="Proteomes" id="UP000756921"/>
    </source>
</evidence>
<comment type="caution">
    <text evidence="2">The sequence shown here is derived from an EMBL/GenBank/DDBJ whole genome shotgun (WGS) entry which is preliminary data.</text>
</comment>
<gene>
    <name evidence="2" type="ORF">PMIN01_04761</name>
</gene>
<organism evidence="2 3">
    <name type="scientific">Paraphaeosphaeria minitans</name>
    <dbReference type="NCBI Taxonomy" id="565426"/>
    <lineage>
        <taxon>Eukaryota</taxon>
        <taxon>Fungi</taxon>
        <taxon>Dikarya</taxon>
        <taxon>Ascomycota</taxon>
        <taxon>Pezizomycotina</taxon>
        <taxon>Dothideomycetes</taxon>
        <taxon>Pleosporomycetidae</taxon>
        <taxon>Pleosporales</taxon>
        <taxon>Massarineae</taxon>
        <taxon>Didymosphaeriaceae</taxon>
        <taxon>Paraphaeosphaeria</taxon>
    </lineage>
</organism>
<feature type="compositionally biased region" description="Basic and acidic residues" evidence="1">
    <location>
        <begin position="168"/>
        <end position="181"/>
    </location>
</feature>
<feature type="compositionally biased region" description="Polar residues" evidence="1">
    <location>
        <begin position="290"/>
        <end position="308"/>
    </location>
</feature>
<feature type="compositionally biased region" description="Low complexity" evidence="1">
    <location>
        <begin position="351"/>
        <end position="370"/>
    </location>
</feature>
<evidence type="ECO:0000256" key="1">
    <source>
        <dbReference type="SAM" id="MobiDB-lite"/>
    </source>
</evidence>
<feature type="compositionally biased region" description="Polar residues" evidence="1">
    <location>
        <begin position="333"/>
        <end position="343"/>
    </location>
</feature>